<comment type="caution">
    <text evidence="1">The sequence shown here is derived from an EMBL/GenBank/DDBJ whole genome shotgun (WGS) entry which is preliminary data.</text>
</comment>
<gene>
    <name evidence="1" type="ORF">LCGC14_0641300</name>
</gene>
<accession>A0A0F9QYZ9</accession>
<sequence length="61" mass="7094">MNEKQKQQINSLCNSVIMVAEKFINKCKIGRARSIETLSDMKKIKTEAELLKKNIHQKYAK</sequence>
<name>A0A0F9QYZ9_9ZZZZ</name>
<dbReference type="EMBL" id="LAZR01001162">
    <property type="protein sequence ID" value="KKN49565.1"/>
    <property type="molecule type" value="Genomic_DNA"/>
</dbReference>
<evidence type="ECO:0000313" key="1">
    <source>
        <dbReference type="EMBL" id="KKN49565.1"/>
    </source>
</evidence>
<dbReference type="AlphaFoldDB" id="A0A0F9QYZ9"/>
<reference evidence="1" key="1">
    <citation type="journal article" date="2015" name="Nature">
        <title>Complex archaea that bridge the gap between prokaryotes and eukaryotes.</title>
        <authorList>
            <person name="Spang A."/>
            <person name="Saw J.H."/>
            <person name="Jorgensen S.L."/>
            <person name="Zaremba-Niedzwiedzka K."/>
            <person name="Martijn J."/>
            <person name="Lind A.E."/>
            <person name="van Eijk R."/>
            <person name="Schleper C."/>
            <person name="Guy L."/>
            <person name="Ettema T.J."/>
        </authorList>
    </citation>
    <scope>NUCLEOTIDE SEQUENCE</scope>
</reference>
<organism evidence="1">
    <name type="scientific">marine sediment metagenome</name>
    <dbReference type="NCBI Taxonomy" id="412755"/>
    <lineage>
        <taxon>unclassified sequences</taxon>
        <taxon>metagenomes</taxon>
        <taxon>ecological metagenomes</taxon>
    </lineage>
</organism>
<proteinExistence type="predicted"/>
<protein>
    <submittedName>
        <fullName evidence="1">Uncharacterized protein</fullName>
    </submittedName>
</protein>